<dbReference type="InterPro" id="IPR050613">
    <property type="entry name" value="Sec_Metabolite_Reg"/>
</dbReference>
<dbReference type="InterPro" id="IPR007219">
    <property type="entry name" value="XnlR_reg_dom"/>
</dbReference>
<sequence>MATKRLTLQHPDHFWVDLAEEIQGLRDVIESSLGEADEEAAPTTDNARLEPPDDGVQVLGLVGSNWPAVPRPLTTSKALLHDSTMVRQLCQVFLQQVDPIIKILHRPSLSRWMINGERYLAYPEGHRSIEALGSAVCYSAISSMTENQCRVMFQTNKASLVAESRASCEIAIGRSGLLTTRDITVLQAFVLYLMARRVEDRTWAVWTLVAVAVRIGKGLGLYLDRKTETFFDQQMRKRLWYTICLMDLQASFFRTSEPLISVDESASTTLPQHINDSDFDPTTTDTVPDREGLTDTTFALVTYHAQRIGRLLNFAAHDRKVQHNRYTSASSSPTSGPKCDPDQQQQEQQKVRGFEQEALRLLHFCDPEASVHAWFTWHGTQSLIAAARLAALRPLQWPGRAPPPRMESNSEILRLTLPVLEKVQLMHTDARGEGFRWYVTIPWHALAIAVSECYVSNDSALIRRAWPLVESSYRQHEVTLAGSHGGALRGPLRQLTQRTREKIALTVPEMAGGLSTATSHPTNISLSPAASPGLPGRSQTLNRQNFNLPGCQVSPSGSLAGPVVEGSPLLDLPPWDFMSQALDDPALFAAAPGTPAVADGLNQGADTTWEELFSGIPFNEIAGPDWFFFEMNQGVSMM</sequence>
<dbReference type="AlphaFoldDB" id="A1CSV6"/>
<dbReference type="PANTHER" id="PTHR31001">
    <property type="entry name" value="UNCHARACTERIZED TRANSCRIPTIONAL REGULATORY PROTEIN"/>
    <property type="match status" value="1"/>
</dbReference>
<feature type="region of interest" description="Disordered" evidence="6">
    <location>
        <begin position="514"/>
        <end position="547"/>
    </location>
</feature>
<evidence type="ECO:0000313" key="9">
    <source>
        <dbReference type="Proteomes" id="UP000006701"/>
    </source>
</evidence>
<organism evidence="8 9">
    <name type="scientific">Aspergillus clavatus (strain ATCC 1007 / CBS 513.65 / DSM 816 / NCTC 3887 / NRRL 1 / QM 1276 / 107)</name>
    <dbReference type="NCBI Taxonomy" id="344612"/>
    <lineage>
        <taxon>Eukaryota</taxon>
        <taxon>Fungi</taxon>
        <taxon>Dikarya</taxon>
        <taxon>Ascomycota</taxon>
        <taxon>Pezizomycotina</taxon>
        <taxon>Eurotiomycetes</taxon>
        <taxon>Eurotiomycetidae</taxon>
        <taxon>Eurotiales</taxon>
        <taxon>Aspergillaceae</taxon>
        <taxon>Aspergillus</taxon>
        <taxon>Aspergillus subgen. Fumigati</taxon>
    </lineage>
</organism>
<dbReference type="VEuPathDB" id="FungiDB:ACLA_080770"/>
<evidence type="ECO:0000256" key="6">
    <source>
        <dbReference type="SAM" id="MobiDB-lite"/>
    </source>
</evidence>
<keyword evidence="5" id="KW-0539">Nucleus</keyword>
<dbReference type="GO" id="GO:0003677">
    <property type="term" value="F:DNA binding"/>
    <property type="evidence" value="ECO:0007669"/>
    <property type="project" value="InterPro"/>
</dbReference>
<dbReference type="GeneID" id="4700138"/>
<protein>
    <submittedName>
        <fullName evidence="8">C6 transcription factor, putative</fullName>
    </submittedName>
</protein>
<reference evidence="8 9" key="1">
    <citation type="journal article" date="2008" name="PLoS Genet.">
        <title>Genomic islands in the pathogenic filamentous fungus Aspergillus fumigatus.</title>
        <authorList>
            <person name="Fedorova N.D."/>
            <person name="Khaldi N."/>
            <person name="Joardar V.S."/>
            <person name="Maiti R."/>
            <person name="Amedeo P."/>
            <person name="Anderson M.J."/>
            <person name="Crabtree J."/>
            <person name="Silva J.C."/>
            <person name="Badger J.H."/>
            <person name="Albarraq A."/>
            <person name="Angiuoli S."/>
            <person name="Bussey H."/>
            <person name="Bowyer P."/>
            <person name="Cotty P.J."/>
            <person name="Dyer P.S."/>
            <person name="Egan A."/>
            <person name="Galens K."/>
            <person name="Fraser-Liggett C.M."/>
            <person name="Haas B.J."/>
            <person name="Inman J.M."/>
            <person name="Kent R."/>
            <person name="Lemieux S."/>
            <person name="Malavazi I."/>
            <person name="Orvis J."/>
            <person name="Roemer T."/>
            <person name="Ronning C.M."/>
            <person name="Sundaram J.P."/>
            <person name="Sutton G."/>
            <person name="Turner G."/>
            <person name="Venter J.C."/>
            <person name="White O.R."/>
            <person name="Whitty B.R."/>
            <person name="Youngman P."/>
            <person name="Wolfe K.H."/>
            <person name="Goldman G.H."/>
            <person name="Wortman J.R."/>
            <person name="Jiang B."/>
            <person name="Denning D.W."/>
            <person name="Nierman W.C."/>
        </authorList>
    </citation>
    <scope>NUCLEOTIDE SEQUENCE [LARGE SCALE GENOMIC DNA]</scope>
    <source>
        <strain evidence="9">ATCC 1007 / CBS 513.65 / DSM 816 / NCTC 3887 / NRRL 1</strain>
    </source>
</reference>
<dbReference type="OrthoDB" id="435881at2759"/>
<dbReference type="GO" id="GO:0005634">
    <property type="term" value="C:nucleus"/>
    <property type="evidence" value="ECO:0007669"/>
    <property type="project" value="UniProtKB-SubCell"/>
</dbReference>
<dbReference type="KEGG" id="act:ACLA_080770"/>
<dbReference type="RefSeq" id="XP_001267819.1">
    <property type="nucleotide sequence ID" value="XM_001267818.1"/>
</dbReference>
<evidence type="ECO:0000256" key="3">
    <source>
        <dbReference type="ARBA" id="ARBA00023015"/>
    </source>
</evidence>
<dbReference type="OMA" id="LMHTDPR"/>
<dbReference type="PANTHER" id="PTHR31001:SF50">
    <property type="entry name" value="ZN(II)2CYS6 TRANSCRIPTION FACTOR (EUROFUNG)"/>
    <property type="match status" value="1"/>
</dbReference>
<proteinExistence type="predicted"/>
<keyword evidence="3" id="KW-0805">Transcription regulation</keyword>
<name>A1CSV6_ASPCL</name>
<comment type="subcellular location">
    <subcellularLocation>
        <location evidence="1">Nucleus</location>
    </subcellularLocation>
</comment>
<feature type="compositionally biased region" description="Polar residues" evidence="6">
    <location>
        <begin position="537"/>
        <end position="547"/>
    </location>
</feature>
<evidence type="ECO:0000259" key="7">
    <source>
        <dbReference type="SMART" id="SM00906"/>
    </source>
</evidence>
<feature type="region of interest" description="Disordered" evidence="6">
    <location>
        <begin position="323"/>
        <end position="351"/>
    </location>
</feature>
<dbReference type="HOGENOM" id="CLU_004083_7_1_1"/>
<gene>
    <name evidence="8" type="ORF">ACLA_080770</name>
</gene>
<evidence type="ECO:0000256" key="4">
    <source>
        <dbReference type="ARBA" id="ARBA00023163"/>
    </source>
</evidence>
<evidence type="ECO:0000313" key="8">
    <source>
        <dbReference type="EMBL" id="EAW06393.1"/>
    </source>
</evidence>
<evidence type="ECO:0000256" key="1">
    <source>
        <dbReference type="ARBA" id="ARBA00004123"/>
    </source>
</evidence>
<feature type="compositionally biased region" description="Polar residues" evidence="6">
    <location>
        <begin position="515"/>
        <end position="528"/>
    </location>
</feature>
<dbReference type="GO" id="GO:0008270">
    <property type="term" value="F:zinc ion binding"/>
    <property type="evidence" value="ECO:0007669"/>
    <property type="project" value="InterPro"/>
</dbReference>
<dbReference type="CDD" id="cd12148">
    <property type="entry name" value="fungal_TF_MHR"/>
    <property type="match status" value="1"/>
</dbReference>
<dbReference type="SMART" id="SM00906">
    <property type="entry name" value="Fungal_trans"/>
    <property type="match status" value="1"/>
</dbReference>
<dbReference type="EMBL" id="DS027060">
    <property type="protein sequence ID" value="EAW06393.1"/>
    <property type="molecule type" value="Genomic_DNA"/>
</dbReference>
<feature type="domain" description="Xylanolytic transcriptional activator regulatory" evidence="7">
    <location>
        <begin position="205"/>
        <end position="277"/>
    </location>
</feature>
<dbReference type="GO" id="GO:0006351">
    <property type="term" value="P:DNA-templated transcription"/>
    <property type="evidence" value="ECO:0007669"/>
    <property type="project" value="InterPro"/>
</dbReference>
<accession>A1CSV6</accession>
<dbReference type="STRING" id="344612.A1CSV6"/>
<keyword evidence="2" id="KW-0479">Metal-binding</keyword>
<evidence type="ECO:0000256" key="5">
    <source>
        <dbReference type="ARBA" id="ARBA00023242"/>
    </source>
</evidence>
<dbReference type="Pfam" id="PF04082">
    <property type="entry name" value="Fungal_trans"/>
    <property type="match status" value="1"/>
</dbReference>
<dbReference type="Proteomes" id="UP000006701">
    <property type="component" value="Unassembled WGS sequence"/>
</dbReference>
<dbReference type="eggNOG" id="ENOG502SHJA">
    <property type="taxonomic scope" value="Eukaryota"/>
</dbReference>
<keyword evidence="9" id="KW-1185">Reference proteome</keyword>
<keyword evidence="4" id="KW-0804">Transcription</keyword>
<feature type="compositionally biased region" description="Polar residues" evidence="6">
    <location>
        <begin position="324"/>
        <end position="335"/>
    </location>
</feature>
<evidence type="ECO:0000256" key="2">
    <source>
        <dbReference type="ARBA" id="ARBA00022723"/>
    </source>
</evidence>